<sequence length="1069" mass="118288">MNKSAGHLFSVDASLKEYFDVFNDEDSSAGEFDDESDQDSSNYWRSSRLSPLRGKARLSLRQRSSVQHALMSQKAASRRGRSAAAVASVFARPLSATVDMNDGTTEGATGTLANVMQENTAEYLFFDALCAFRQSPNESFEVTLAHQGGGPPVWSLRKGIAAAERWETISFCLRSLIEALLVGANDVARAQWLLQLLGASLSRENAGVMADAFIDYAQTCTGEEGLLLAAHLVLCRFASVVRRLVQRITSWAMQMQEKCAAPNPQEFLRPILHKSIEKALLPLRRCIHLLERSCSLTNGRPPIGGSGVKTEANTVTRASALMDHLIVCMSALQDSNTMDLYRFYMVLLIYCSWPYVLLMTSAIFGFVTDVDADAWRSNVPRIFRLSFSHIRVGDYSRSERKIVTLPTDILSLVLLCVGYERVEAAGPYSDEGGKRRHGINRARRRAAFASMLSSRSFILRSFVAFARQKELVGWTRKRCADGRPTLPWSSTGDEWLGFTQRGEETAGCSPSTPAALPLALCSDGESGFTPSCFESLMWLLQVEETKTHHDLLLRDATAEVNDTPLRLWLHTSLPAARWVTASLLVPIGQVVQRLHERRLAELLSTSVARDRVGYHVTNFENNDDSYEDDELPVIEFSGHSLTGNGESTTISLRRGGPLPAGSAGGSGVGRTAGEAALRSCGVTFRDAVSLLIDVALCRDSELIVYTFLHRLFLEPHWWYRRDAMSYKYTGTASSFISTAFADAICGKAFAQFVRLSVAPKSEDDLAPATGDDCALELLRTFASFELHFSFPWDIELILLPLNLSVSWGDAGTVQEKYASYFWKNRCRAEATKVRRECVKEMSTAAGAQDEQGTQERQLSDEHRGKVWDIWSYCFGYLCSLHYAQISLREQRKWLQQRDIVSHKLMSALGSPPQGGNHTVRLTRGLGSAYFELSFAVDSLLSFTQNIAGCVVRELEGELTKLGVVSSCIELCQRIDALLLRLGSVCFPVAPLLEDTVPLTDFLTVRESIAAVLTIALNPTTLPLRHIASRTQNAIEALVGVVRALPATSVLKEKISPLLVLLTFNRFYGE</sequence>
<accession>A0A061J7T8</accession>
<gene>
    <name evidence="1" type="ORF">TRSC58_01310</name>
</gene>
<dbReference type="EMBL" id="AUPL01001310">
    <property type="protein sequence ID" value="ESL10949.1"/>
    <property type="molecule type" value="Genomic_DNA"/>
</dbReference>
<protein>
    <submittedName>
        <fullName evidence="1">Uncharacterized protein</fullName>
    </submittedName>
</protein>
<organism evidence="1 2">
    <name type="scientific">Trypanosoma rangeli SC58</name>
    <dbReference type="NCBI Taxonomy" id="429131"/>
    <lineage>
        <taxon>Eukaryota</taxon>
        <taxon>Discoba</taxon>
        <taxon>Euglenozoa</taxon>
        <taxon>Kinetoplastea</taxon>
        <taxon>Metakinetoplastina</taxon>
        <taxon>Trypanosomatida</taxon>
        <taxon>Trypanosomatidae</taxon>
        <taxon>Trypanosoma</taxon>
        <taxon>Herpetosoma</taxon>
    </lineage>
</organism>
<evidence type="ECO:0000313" key="2">
    <source>
        <dbReference type="Proteomes" id="UP000031737"/>
    </source>
</evidence>
<name>A0A061J7T8_TRYRA</name>
<dbReference type="OrthoDB" id="273507at2759"/>
<comment type="caution">
    <text evidence="1">The sequence shown here is derived from an EMBL/GenBank/DDBJ whole genome shotgun (WGS) entry which is preliminary data.</text>
</comment>
<dbReference type="VEuPathDB" id="TriTrypDB:TRSC58_01310"/>
<proteinExistence type="predicted"/>
<keyword evidence="2" id="KW-1185">Reference proteome</keyword>
<dbReference type="AlphaFoldDB" id="A0A061J7T8"/>
<dbReference type="Proteomes" id="UP000031737">
    <property type="component" value="Unassembled WGS sequence"/>
</dbReference>
<evidence type="ECO:0000313" key="1">
    <source>
        <dbReference type="EMBL" id="ESL10949.1"/>
    </source>
</evidence>
<reference evidence="1 2" key="1">
    <citation type="submission" date="2013-07" db="EMBL/GenBank/DDBJ databases">
        <authorList>
            <person name="Stoco P.H."/>
            <person name="Wagner G."/>
            <person name="Gerber A."/>
            <person name="Zaha A."/>
            <person name="Thompson C."/>
            <person name="Bartholomeu D.C."/>
            <person name="Luckemeyer D.D."/>
            <person name="Bahia D."/>
            <person name="Loreto E."/>
            <person name="Prestes E.B."/>
            <person name="Lima F.M."/>
            <person name="Rodrigues-Luiz G."/>
            <person name="Vallejo G.A."/>
            <person name="Filho J.F."/>
            <person name="Monteiro K.M."/>
            <person name="Tyler K.M."/>
            <person name="de Almeida L.G."/>
            <person name="Ortiz M.F."/>
            <person name="Siervo M.A."/>
            <person name="de Moraes M.H."/>
            <person name="Cunha O.L."/>
            <person name="Mendonca-Neto R."/>
            <person name="Silva R."/>
            <person name="Teixeira S.M."/>
            <person name="Murta S.M."/>
            <person name="Sincero T.C."/>
            <person name="Mendes T.A."/>
            <person name="Urmenyi T.P."/>
            <person name="Silva V.G."/>
            <person name="da Rocha W.D."/>
            <person name="Andersson B."/>
            <person name="Romanha A.J."/>
            <person name="Steindel M."/>
            <person name="de Vasconcelos A.T."/>
            <person name="Grisard E.C."/>
        </authorList>
    </citation>
    <scope>NUCLEOTIDE SEQUENCE [LARGE SCALE GENOMIC DNA]</scope>
    <source>
        <strain evidence="1 2">SC58</strain>
    </source>
</reference>